<keyword evidence="2" id="KW-1185">Reference proteome</keyword>
<dbReference type="Proteomes" id="UP001608902">
    <property type="component" value="Unassembled WGS sequence"/>
</dbReference>
<organism evidence="1 2">
    <name type="scientific">Gnathostoma spinigerum</name>
    <dbReference type="NCBI Taxonomy" id="75299"/>
    <lineage>
        <taxon>Eukaryota</taxon>
        <taxon>Metazoa</taxon>
        <taxon>Ecdysozoa</taxon>
        <taxon>Nematoda</taxon>
        <taxon>Chromadorea</taxon>
        <taxon>Rhabditida</taxon>
        <taxon>Spirurina</taxon>
        <taxon>Gnathostomatomorpha</taxon>
        <taxon>Gnathostomatoidea</taxon>
        <taxon>Gnathostomatidae</taxon>
        <taxon>Gnathostoma</taxon>
    </lineage>
</organism>
<accession>A0ABD6EV00</accession>
<protein>
    <submittedName>
        <fullName evidence="1">Uncharacterized protein</fullName>
    </submittedName>
</protein>
<gene>
    <name evidence="1" type="ORF">AB6A40_009641</name>
</gene>
<proteinExistence type="predicted"/>
<sequence length="143" mass="15885">MLFSEVSSTTSDIYSRLGVHGLVSDRLPGSTTVVETIKSSALRPECRKREAVATNMRTGLKSVRSLDDGRHSNLGGPTFRVRLSQNTSAGRTVLRKRTSPRTIPVRARLKMVGQSMNATSRTYGKRPYPTSRFRRASIFDRLG</sequence>
<comment type="caution">
    <text evidence="1">The sequence shown here is derived from an EMBL/GenBank/DDBJ whole genome shotgun (WGS) entry which is preliminary data.</text>
</comment>
<dbReference type="AlphaFoldDB" id="A0ABD6EV00"/>
<name>A0ABD6EV00_9BILA</name>
<evidence type="ECO:0000313" key="1">
    <source>
        <dbReference type="EMBL" id="MFH4982932.1"/>
    </source>
</evidence>
<dbReference type="EMBL" id="JBGFUD010010493">
    <property type="protein sequence ID" value="MFH4982932.1"/>
    <property type="molecule type" value="Genomic_DNA"/>
</dbReference>
<evidence type="ECO:0000313" key="2">
    <source>
        <dbReference type="Proteomes" id="UP001608902"/>
    </source>
</evidence>
<reference evidence="1 2" key="1">
    <citation type="submission" date="2024-08" db="EMBL/GenBank/DDBJ databases">
        <title>Gnathostoma spinigerum genome.</title>
        <authorList>
            <person name="Gonzalez-Bertolin B."/>
            <person name="Monzon S."/>
            <person name="Zaballos A."/>
            <person name="Jimenez P."/>
            <person name="Dekumyoy P."/>
            <person name="Varona S."/>
            <person name="Cuesta I."/>
            <person name="Sumanam S."/>
            <person name="Adisakwattana P."/>
            <person name="Gasser R.B."/>
            <person name="Hernandez-Gonzalez A."/>
            <person name="Young N.D."/>
            <person name="Perteguer M.J."/>
        </authorList>
    </citation>
    <scope>NUCLEOTIDE SEQUENCE [LARGE SCALE GENOMIC DNA]</scope>
    <source>
        <strain evidence="1">AL3</strain>
        <tissue evidence="1">Liver</tissue>
    </source>
</reference>